<organism evidence="2 3">
    <name type="scientific">Conidiobolus coronatus (strain ATCC 28846 / CBS 209.66 / NRRL 28638)</name>
    <name type="common">Delacroixia coronata</name>
    <dbReference type="NCBI Taxonomy" id="796925"/>
    <lineage>
        <taxon>Eukaryota</taxon>
        <taxon>Fungi</taxon>
        <taxon>Fungi incertae sedis</taxon>
        <taxon>Zoopagomycota</taxon>
        <taxon>Entomophthoromycotina</taxon>
        <taxon>Entomophthoromycetes</taxon>
        <taxon>Entomophthorales</taxon>
        <taxon>Ancylistaceae</taxon>
        <taxon>Conidiobolus</taxon>
    </lineage>
</organism>
<dbReference type="EMBL" id="KQ964535">
    <property type="protein sequence ID" value="KXN69434.1"/>
    <property type="molecule type" value="Genomic_DNA"/>
</dbReference>
<gene>
    <name evidence="2" type="ORF">CONCODRAFT_8172</name>
</gene>
<feature type="transmembrane region" description="Helical" evidence="1">
    <location>
        <begin position="12"/>
        <end position="33"/>
    </location>
</feature>
<protein>
    <submittedName>
        <fullName evidence="2">Uncharacterized protein</fullName>
    </submittedName>
</protein>
<keyword evidence="3" id="KW-1185">Reference proteome</keyword>
<feature type="transmembrane region" description="Helical" evidence="1">
    <location>
        <begin position="45"/>
        <end position="65"/>
    </location>
</feature>
<sequence>MIIINTTASIFFFNIVYLTLLATLALSNLISSFKNRLEGSSISNISISAISLILIVFYIGFCIWFRNRCFNEEAKRKFLENSEIKSIEVKSKNKTRYGENNSEVSAFKL</sequence>
<evidence type="ECO:0000256" key="1">
    <source>
        <dbReference type="SAM" id="Phobius"/>
    </source>
</evidence>
<keyword evidence="1" id="KW-0472">Membrane</keyword>
<name>A0A137P3F2_CONC2</name>
<proteinExistence type="predicted"/>
<dbReference type="AlphaFoldDB" id="A0A137P3F2"/>
<keyword evidence="1" id="KW-1133">Transmembrane helix</keyword>
<reference evidence="2 3" key="1">
    <citation type="journal article" date="2015" name="Genome Biol. Evol.">
        <title>Phylogenomic analyses indicate that early fungi evolved digesting cell walls of algal ancestors of land plants.</title>
        <authorList>
            <person name="Chang Y."/>
            <person name="Wang S."/>
            <person name="Sekimoto S."/>
            <person name="Aerts A.L."/>
            <person name="Choi C."/>
            <person name="Clum A."/>
            <person name="LaButti K.M."/>
            <person name="Lindquist E.A."/>
            <person name="Yee Ngan C."/>
            <person name="Ohm R.A."/>
            <person name="Salamov A.A."/>
            <person name="Grigoriev I.V."/>
            <person name="Spatafora J.W."/>
            <person name="Berbee M.L."/>
        </authorList>
    </citation>
    <scope>NUCLEOTIDE SEQUENCE [LARGE SCALE GENOMIC DNA]</scope>
    <source>
        <strain evidence="2 3">NRRL 28638</strain>
    </source>
</reference>
<evidence type="ECO:0000313" key="3">
    <source>
        <dbReference type="Proteomes" id="UP000070444"/>
    </source>
</evidence>
<keyword evidence="1" id="KW-0812">Transmembrane</keyword>
<evidence type="ECO:0000313" key="2">
    <source>
        <dbReference type="EMBL" id="KXN69434.1"/>
    </source>
</evidence>
<dbReference type="Proteomes" id="UP000070444">
    <property type="component" value="Unassembled WGS sequence"/>
</dbReference>
<accession>A0A137P3F2</accession>